<reference evidence="2 3" key="1">
    <citation type="submission" date="2020-02" db="EMBL/GenBank/DDBJ databases">
        <authorList>
            <person name="Ma Q."/>
            <person name="Huang Y."/>
            <person name="Song X."/>
            <person name="Pei D."/>
        </authorList>
    </citation>
    <scope>NUCLEOTIDE SEQUENCE [LARGE SCALE GENOMIC DNA]</scope>
    <source>
        <strain evidence="2">Sxm20200214</strain>
        <tissue evidence="2">Leaf</tissue>
    </source>
</reference>
<comment type="caution">
    <text evidence="2">The sequence shown here is derived from an EMBL/GenBank/DDBJ whole genome shotgun (WGS) entry which is preliminary data.</text>
</comment>
<evidence type="ECO:0000313" key="2">
    <source>
        <dbReference type="EMBL" id="KAG2253247.1"/>
    </source>
</evidence>
<evidence type="ECO:0000313" key="3">
    <source>
        <dbReference type="Proteomes" id="UP000886595"/>
    </source>
</evidence>
<dbReference type="Gene3D" id="3.30.420.10">
    <property type="entry name" value="Ribonuclease H-like superfamily/Ribonuclease H"/>
    <property type="match status" value="1"/>
</dbReference>
<dbReference type="CDD" id="cd06222">
    <property type="entry name" value="RNase_H_like"/>
    <property type="match status" value="1"/>
</dbReference>
<feature type="domain" description="RNase H type-1" evidence="1">
    <location>
        <begin position="75"/>
        <end position="191"/>
    </location>
</feature>
<organism evidence="2 3">
    <name type="scientific">Brassica carinata</name>
    <name type="common">Ethiopian mustard</name>
    <name type="synonym">Abyssinian cabbage</name>
    <dbReference type="NCBI Taxonomy" id="52824"/>
    <lineage>
        <taxon>Eukaryota</taxon>
        <taxon>Viridiplantae</taxon>
        <taxon>Streptophyta</taxon>
        <taxon>Embryophyta</taxon>
        <taxon>Tracheophyta</taxon>
        <taxon>Spermatophyta</taxon>
        <taxon>Magnoliopsida</taxon>
        <taxon>eudicotyledons</taxon>
        <taxon>Gunneridae</taxon>
        <taxon>Pentapetalae</taxon>
        <taxon>rosids</taxon>
        <taxon>malvids</taxon>
        <taxon>Brassicales</taxon>
        <taxon>Brassicaceae</taxon>
        <taxon>Brassiceae</taxon>
        <taxon>Brassica</taxon>
    </lineage>
</organism>
<dbReference type="PANTHER" id="PTHR47074:SF49">
    <property type="entry name" value="POLYNUCLEOTIDYL TRANSFERASE, RIBONUCLEASE H-LIKE SUPERFAMILY PROTEIN"/>
    <property type="match status" value="1"/>
</dbReference>
<dbReference type="InterPro" id="IPR044730">
    <property type="entry name" value="RNase_H-like_dom_plant"/>
</dbReference>
<accession>A0A8X7TT13</accession>
<evidence type="ECO:0000259" key="1">
    <source>
        <dbReference type="Pfam" id="PF13456"/>
    </source>
</evidence>
<dbReference type="InterPro" id="IPR052929">
    <property type="entry name" value="RNase_H-like_EbsB-rel"/>
</dbReference>
<dbReference type="AlphaFoldDB" id="A0A8X7TT13"/>
<dbReference type="GO" id="GO:0004523">
    <property type="term" value="F:RNA-DNA hybrid ribonuclease activity"/>
    <property type="evidence" value="ECO:0007669"/>
    <property type="project" value="InterPro"/>
</dbReference>
<dbReference type="EMBL" id="JAAMPC010000016">
    <property type="protein sequence ID" value="KAG2253247.1"/>
    <property type="molecule type" value="Genomic_DNA"/>
</dbReference>
<dbReference type="InterPro" id="IPR002156">
    <property type="entry name" value="RNaseH_domain"/>
</dbReference>
<dbReference type="InterPro" id="IPR036397">
    <property type="entry name" value="RNaseH_sf"/>
</dbReference>
<dbReference type="Pfam" id="PF13456">
    <property type="entry name" value="RVT_3"/>
    <property type="match status" value="1"/>
</dbReference>
<protein>
    <recommendedName>
        <fullName evidence="1">RNase H type-1 domain-containing protein</fullName>
    </recommendedName>
</protein>
<name>A0A8X7TT13_BRACI</name>
<proteinExistence type="predicted"/>
<keyword evidence="3" id="KW-1185">Reference proteome</keyword>
<gene>
    <name evidence="2" type="ORF">Bca52824_083383</name>
</gene>
<dbReference type="OrthoDB" id="1112256at2759"/>
<dbReference type="Proteomes" id="UP000886595">
    <property type="component" value="Unassembled WGS sequence"/>
</dbReference>
<sequence>MLWKNRNAFAFEGRVFDAETTVAKCVEDSRRWVEVLEASKKDEEGRSRICNVGKVWKAPQRERERERVKCNIGISWTKDSGLVGAGWILRNSEGEVLFHSRRAFNGAASLLEAQRLGLLWAAESMISHRVKNVTFEIEASELVGSLNRQKAWPAFRAYGEELREMMSKVSGWEVSLVKRDANMGAFLIARSVTKEKRFQSYVAQGSPSWLKRLLADEGTRMVS</sequence>
<dbReference type="GO" id="GO:0003676">
    <property type="term" value="F:nucleic acid binding"/>
    <property type="evidence" value="ECO:0007669"/>
    <property type="project" value="InterPro"/>
</dbReference>
<dbReference type="PANTHER" id="PTHR47074">
    <property type="entry name" value="BNAC02G40300D PROTEIN"/>
    <property type="match status" value="1"/>
</dbReference>